<keyword evidence="3" id="KW-1185">Reference proteome</keyword>
<evidence type="ECO:0000313" key="3">
    <source>
        <dbReference type="Proteomes" id="UP000250462"/>
    </source>
</evidence>
<keyword evidence="1" id="KW-1133">Transmembrane helix</keyword>
<evidence type="ECO:0000313" key="2">
    <source>
        <dbReference type="EMBL" id="RAW09957.1"/>
    </source>
</evidence>
<keyword evidence="1" id="KW-0812">Transmembrane</keyword>
<feature type="transmembrane region" description="Helical" evidence="1">
    <location>
        <begin position="122"/>
        <end position="139"/>
    </location>
</feature>
<reference evidence="2 3" key="1">
    <citation type="submission" date="2018-06" db="EMBL/GenBank/DDBJ databases">
        <title>Phytoactinopolyspora halophila sp. nov., a novel halophilic actinomycete isolated from a saline soil in China.</title>
        <authorList>
            <person name="Tang S.-K."/>
        </authorList>
    </citation>
    <scope>NUCLEOTIDE SEQUENCE [LARGE SCALE GENOMIC DNA]</scope>
    <source>
        <strain evidence="2 3">YIM 96934</strain>
    </source>
</reference>
<evidence type="ECO:0000256" key="1">
    <source>
        <dbReference type="SAM" id="Phobius"/>
    </source>
</evidence>
<proteinExistence type="predicted"/>
<feature type="transmembrane region" description="Helical" evidence="1">
    <location>
        <begin position="39"/>
        <end position="57"/>
    </location>
</feature>
<organism evidence="2 3">
    <name type="scientific">Phytoactinopolyspora halophila</name>
    <dbReference type="NCBI Taxonomy" id="1981511"/>
    <lineage>
        <taxon>Bacteria</taxon>
        <taxon>Bacillati</taxon>
        <taxon>Actinomycetota</taxon>
        <taxon>Actinomycetes</taxon>
        <taxon>Jiangellales</taxon>
        <taxon>Jiangellaceae</taxon>
        <taxon>Phytoactinopolyspora</taxon>
    </lineage>
</organism>
<gene>
    <name evidence="2" type="ORF">DPM12_19940</name>
</gene>
<accession>A0A329QCH8</accession>
<feature type="transmembrane region" description="Helical" evidence="1">
    <location>
        <begin position="12"/>
        <end position="33"/>
    </location>
</feature>
<name>A0A329QCH8_9ACTN</name>
<dbReference type="AlphaFoldDB" id="A0A329QCH8"/>
<sequence>MDASDGLVGKCLPSWQLHVALGLACALTIGTTMRWSEPSAFHVVILVASAVAVVIHPRSHAATIFLGIVAFTVLVNDPGLSLWIIPTVTGVHATHTLAALVAVVPWGSKVEWPALIPSLHRFWIVQAASQLLVVVALLLSA</sequence>
<dbReference type="EMBL" id="QMIG01000033">
    <property type="protein sequence ID" value="RAW09957.1"/>
    <property type="molecule type" value="Genomic_DNA"/>
</dbReference>
<keyword evidence="1" id="KW-0472">Membrane</keyword>
<protein>
    <submittedName>
        <fullName evidence="2">Uncharacterized protein</fullName>
    </submittedName>
</protein>
<feature type="transmembrane region" description="Helical" evidence="1">
    <location>
        <begin position="64"/>
        <end position="85"/>
    </location>
</feature>
<dbReference type="Proteomes" id="UP000250462">
    <property type="component" value="Unassembled WGS sequence"/>
</dbReference>
<comment type="caution">
    <text evidence="2">The sequence shown here is derived from an EMBL/GenBank/DDBJ whole genome shotgun (WGS) entry which is preliminary data.</text>
</comment>